<dbReference type="AlphaFoldDB" id="A0A8B8C7R0"/>
<evidence type="ECO:0000313" key="2">
    <source>
        <dbReference type="RefSeq" id="XP_022311675.1"/>
    </source>
</evidence>
<proteinExistence type="predicted"/>
<sequence>MQTHSRHSQMTARKFFGCHFHSLTIHAPQTFRIFCLRSLIPEQEERSFGDLRLVSLRTSSRQCGKIIDNAVLRYNMQQSEQRNSYRKQESIISHQAKLLPSTEDSKFPLELIQSRPYLFQTHLEQIADFLLLGKNYWWSTVEDNVIFFDGRSSHNRPLPQIQHFRSETMQSHQEEIKLAWNKCLTEFEAKRIQLPHTKIKVFDGNGKTLKIIRNKEFRGEMRNENVQGQENQNKAFAVVELDTGDVVDTYNTGAVIEMGADSGIQPDPNPAIDKGQDDAYLDTANSRRLVDTDIARIVLEMSADSGDQPDPNPPVYKGKEGTYLGTTTSGLLVEMSANSGVGPDPNSAVNKGQDGVYLDTAYSRRLVDSDTAGTVVEMVDNSGGQPDPNPAVCKGQKSTCMGTANSGSLVEMGDDSGVRPEPISAATISNKGTRCKRKLSANEAEMRDKQQQKVEKTNVESMSSKIKSLLPDDPIVVEYFKYRRLLKGRPQDRFLIKSYEEALAKL</sequence>
<dbReference type="RefSeq" id="XP_022311675.1">
    <property type="nucleotide sequence ID" value="XM_022455967.1"/>
</dbReference>
<dbReference type="GeneID" id="111116912"/>
<reference evidence="2" key="1">
    <citation type="submission" date="2025-08" db="UniProtKB">
        <authorList>
            <consortium name="RefSeq"/>
        </authorList>
    </citation>
    <scope>IDENTIFICATION</scope>
    <source>
        <tissue evidence="2">Whole sample</tissue>
    </source>
</reference>
<accession>A0A8B8C7R0</accession>
<evidence type="ECO:0000313" key="1">
    <source>
        <dbReference type="Proteomes" id="UP000694844"/>
    </source>
</evidence>
<dbReference type="KEGG" id="cvn:111116912"/>
<keyword evidence="1" id="KW-1185">Reference proteome</keyword>
<organism evidence="1 2">
    <name type="scientific">Crassostrea virginica</name>
    <name type="common">Eastern oyster</name>
    <dbReference type="NCBI Taxonomy" id="6565"/>
    <lineage>
        <taxon>Eukaryota</taxon>
        <taxon>Metazoa</taxon>
        <taxon>Spiralia</taxon>
        <taxon>Lophotrochozoa</taxon>
        <taxon>Mollusca</taxon>
        <taxon>Bivalvia</taxon>
        <taxon>Autobranchia</taxon>
        <taxon>Pteriomorphia</taxon>
        <taxon>Ostreida</taxon>
        <taxon>Ostreoidea</taxon>
        <taxon>Ostreidae</taxon>
        <taxon>Crassostrea</taxon>
    </lineage>
</organism>
<gene>
    <name evidence="2" type="primary">LOC111116912</name>
</gene>
<name>A0A8B8C7R0_CRAVI</name>
<protein>
    <submittedName>
        <fullName evidence="2">Uncharacterized protein LOC111116912 isoform X1</fullName>
    </submittedName>
</protein>
<dbReference type="OrthoDB" id="6126144at2759"/>
<dbReference type="Proteomes" id="UP000694844">
    <property type="component" value="Chromosome 10"/>
</dbReference>